<dbReference type="AlphaFoldDB" id="A0A8H7T6N7"/>
<evidence type="ECO:0000313" key="10">
    <source>
        <dbReference type="Proteomes" id="UP000664132"/>
    </source>
</evidence>
<dbReference type="Gene3D" id="1.20.1080.10">
    <property type="entry name" value="Glycerol uptake facilitator protein"/>
    <property type="match status" value="1"/>
</dbReference>
<keyword evidence="4 7" id="KW-1133">Transmembrane helix</keyword>
<dbReference type="InterPro" id="IPR034294">
    <property type="entry name" value="Aquaporin_transptr"/>
</dbReference>
<keyword evidence="8" id="KW-0732">Signal</keyword>
<comment type="caution">
    <text evidence="9">The sequence shown here is derived from an EMBL/GenBank/DDBJ whole genome shotgun (WGS) entry which is preliminary data.</text>
</comment>
<dbReference type="GO" id="GO:0005886">
    <property type="term" value="C:plasma membrane"/>
    <property type="evidence" value="ECO:0007669"/>
    <property type="project" value="TreeGrafter"/>
</dbReference>
<keyword evidence="3 6" id="KW-0812">Transmembrane</keyword>
<reference evidence="9" key="1">
    <citation type="submission" date="2021-02" db="EMBL/GenBank/DDBJ databases">
        <title>Genome sequence Cadophora malorum strain M34.</title>
        <authorList>
            <person name="Stefanovic E."/>
            <person name="Vu D."/>
            <person name="Scully C."/>
            <person name="Dijksterhuis J."/>
            <person name="Roader J."/>
            <person name="Houbraken J."/>
        </authorList>
    </citation>
    <scope>NUCLEOTIDE SEQUENCE</scope>
    <source>
        <strain evidence="9">M34</strain>
    </source>
</reference>
<name>A0A8H7T6N7_9HELO</name>
<proteinExistence type="inferred from homology"/>
<evidence type="ECO:0000256" key="7">
    <source>
        <dbReference type="SAM" id="Phobius"/>
    </source>
</evidence>
<dbReference type="OrthoDB" id="3552888at2759"/>
<comment type="similarity">
    <text evidence="2 6">Belongs to the MIP/aquaporin (TC 1.A.8) family.</text>
</comment>
<protein>
    <submittedName>
        <fullName evidence="9">Uncharacterized protein</fullName>
    </submittedName>
</protein>
<gene>
    <name evidence="9" type="ORF">IFR04_013427</name>
</gene>
<evidence type="ECO:0000256" key="4">
    <source>
        <dbReference type="ARBA" id="ARBA00022989"/>
    </source>
</evidence>
<dbReference type="GO" id="GO:0015250">
    <property type="term" value="F:water channel activity"/>
    <property type="evidence" value="ECO:0007669"/>
    <property type="project" value="TreeGrafter"/>
</dbReference>
<sequence>MKLTTFTKALALLAAAIILLAAEVVIALPSSDIGIIEGVEVPKGYAIAPLHLTGTINGVTVDHNGTIEEAFAQLEAEHPELGADLTAASSPDAKSPDKRYMTDVHCIPVSGQNWRRANDVVIGQGIKYLRNNNLVCGVNPHSCSRVSCSYDSAIWVCNNNNEWIGPDCKLIASFAQALRDRCYFTDGIHDPATGGQAWDNENWNVNIAHTPAPNPQAAPDAAAYILVSLTFGLSLTTNVWAFYRVTGGLFNPAVTLALWLCGGMSTLRSILVIPAQLIAGVAAAGAIAAIYPGPMDVDTVLGGGTSITPGLFIEVF</sequence>
<dbReference type="EMBL" id="JAFJYH010000314">
    <property type="protein sequence ID" value="KAG4413450.1"/>
    <property type="molecule type" value="Genomic_DNA"/>
</dbReference>
<evidence type="ECO:0000256" key="2">
    <source>
        <dbReference type="ARBA" id="ARBA00006175"/>
    </source>
</evidence>
<dbReference type="InterPro" id="IPR000425">
    <property type="entry name" value="MIP"/>
</dbReference>
<keyword evidence="5 7" id="KW-0472">Membrane</keyword>
<keyword evidence="10" id="KW-1185">Reference proteome</keyword>
<dbReference type="InterPro" id="IPR023271">
    <property type="entry name" value="Aquaporin-like"/>
</dbReference>
<evidence type="ECO:0000256" key="3">
    <source>
        <dbReference type="ARBA" id="ARBA00022692"/>
    </source>
</evidence>
<evidence type="ECO:0000256" key="6">
    <source>
        <dbReference type="RuleBase" id="RU000477"/>
    </source>
</evidence>
<dbReference type="SUPFAM" id="SSF81338">
    <property type="entry name" value="Aquaporin-like"/>
    <property type="match status" value="1"/>
</dbReference>
<feature type="chain" id="PRO_5034471196" evidence="8">
    <location>
        <begin position="28"/>
        <end position="316"/>
    </location>
</feature>
<feature type="signal peptide" evidence="8">
    <location>
        <begin position="1"/>
        <end position="27"/>
    </location>
</feature>
<organism evidence="9 10">
    <name type="scientific">Cadophora malorum</name>
    <dbReference type="NCBI Taxonomy" id="108018"/>
    <lineage>
        <taxon>Eukaryota</taxon>
        <taxon>Fungi</taxon>
        <taxon>Dikarya</taxon>
        <taxon>Ascomycota</taxon>
        <taxon>Pezizomycotina</taxon>
        <taxon>Leotiomycetes</taxon>
        <taxon>Helotiales</taxon>
        <taxon>Ploettnerulaceae</taxon>
        <taxon>Cadophora</taxon>
    </lineage>
</organism>
<dbReference type="PANTHER" id="PTHR19139">
    <property type="entry name" value="AQUAPORIN TRANSPORTER"/>
    <property type="match status" value="1"/>
</dbReference>
<evidence type="ECO:0000256" key="5">
    <source>
        <dbReference type="ARBA" id="ARBA00023136"/>
    </source>
</evidence>
<evidence type="ECO:0000256" key="8">
    <source>
        <dbReference type="SAM" id="SignalP"/>
    </source>
</evidence>
<dbReference type="Proteomes" id="UP000664132">
    <property type="component" value="Unassembled WGS sequence"/>
</dbReference>
<feature type="transmembrane region" description="Helical" evidence="7">
    <location>
        <begin position="249"/>
        <end position="267"/>
    </location>
</feature>
<evidence type="ECO:0000256" key="1">
    <source>
        <dbReference type="ARBA" id="ARBA00004141"/>
    </source>
</evidence>
<evidence type="ECO:0000313" key="9">
    <source>
        <dbReference type="EMBL" id="KAG4413450.1"/>
    </source>
</evidence>
<keyword evidence="6" id="KW-0813">Transport</keyword>
<accession>A0A8H7T6N7</accession>
<dbReference type="PRINTS" id="PR00783">
    <property type="entry name" value="MINTRINSICP"/>
</dbReference>
<feature type="transmembrane region" description="Helical" evidence="7">
    <location>
        <begin position="273"/>
        <end position="291"/>
    </location>
</feature>
<dbReference type="PANTHER" id="PTHR19139:SF199">
    <property type="entry name" value="MIP17260P"/>
    <property type="match status" value="1"/>
</dbReference>
<comment type="subcellular location">
    <subcellularLocation>
        <location evidence="1">Membrane</location>
        <topology evidence="1">Multi-pass membrane protein</topology>
    </subcellularLocation>
</comment>
<dbReference type="Pfam" id="PF00230">
    <property type="entry name" value="MIP"/>
    <property type="match status" value="1"/>
</dbReference>